<dbReference type="EMBL" id="CP090165">
    <property type="protein sequence ID" value="UJO15463.1"/>
    <property type="molecule type" value="Genomic_DNA"/>
</dbReference>
<dbReference type="AlphaFoldDB" id="A0A9Q8P6W8"/>
<feature type="transmembrane region" description="Helical" evidence="8">
    <location>
        <begin position="118"/>
        <end position="136"/>
    </location>
</feature>
<gene>
    <name evidence="10" type="ORF">CLAFUR5_08510</name>
</gene>
<evidence type="ECO:0000256" key="7">
    <source>
        <dbReference type="ARBA" id="ARBA00023136"/>
    </source>
</evidence>
<dbReference type="OrthoDB" id="5547497at2759"/>
<feature type="transmembrane region" description="Helical" evidence="8">
    <location>
        <begin position="274"/>
        <end position="292"/>
    </location>
</feature>
<dbReference type="OMA" id="WMVVNTL"/>
<protein>
    <submittedName>
        <fullName evidence="10">Solute carrier family 35 member E3</fullName>
    </submittedName>
</protein>
<dbReference type="InterPro" id="IPR050186">
    <property type="entry name" value="TPT_transporter"/>
</dbReference>
<comment type="subunit">
    <text evidence="4">Homooligomer.</text>
</comment>
<dbReference type="GeneID" id="71988388"/>
<reference evidence="10" key="1">
    <citation type="submission" date="2021-12" db="EMBL/GenBank/DDBJ databases">
        <authorList>
            <person name="Zaccaron A."/>
            <person name="Stergiopoulos I."/>
        </authorList>
    </citation>
    <scope>NUCLEOTIDE SEQUENCE</scope>
    <source>
        <strain evidence="10">Race5_Kim</strain>
    </source>
</reference>
<accession>A0A9Q8P6W8</accession>
<evidence type="ECO:0000256" key="4">
    <source>
        <dbReference type="ARBA" id="ARBA00011182"/>
    </source>
</evidence>
<dbReference type="RefSeq" id="XP_047759829.1">
    <property type="nucleotide sequence ID" value="XM_047907658.1"/>
</dbReference>
<evidence type="ECO:0000256" key="8">
    <source>
        <dbReference type="SAM" id="Phobius"/>
    </source>
</evidence>
<evidence type="ECO:0000256" key="2">
    <source>
        <dbReference type="ARBA" id="ARBA00004477"/>
    </source>
</evidence>
<evidence type="ECO:0000256" key="3">
    <source>
        <dbReference type="ARBA" id="ARBA00010425"/>
    </source>
</evidence>
<dbReference type="Pfam" id="PF03151">
    <property type="entry name" value="TPT"/>
    <property type="match status" value="1"/>
</dbReference>
<organism evidence="10 11">
    <name type="scientific">Passalora fulva</name>
    <name type="common">Tomato leaf mold</name>
    <name type="synonym">Cladosporium fulvum</name>
    <dbReference type="NCBI Taxonomy" id="5499"/>
    <lineage>
        <taxon>Eukaryota</taxon>
        <taxon>Fungi</taxon>
        <taxon>Dikarya</taxon>
        <taxon>Ascomycota</taxon>
        <taxon>Pezizomycotina</taxon>
        <taxon>Dothideomycetes</taxon>
        <taxon>Dothideomycetidae</taxon>
        <taxon>Mycosphaerellales</taxon>
        <taxon>Mycosphaerellaceae</taxon>
        <taxon>Fulvia</taxon>
    </lineage>
</organism>
<feature type="domain" description="Sugar phosphate transporter" evidence="9">
    <location>
        <begin position="65"/>
        <end position="342"/>
    </location>
</feature>
<dbReference type="InterPro" id="IPR004853">
    <property type="entry name" value="Sugar_P_trans_dom"/>
</dbReference>
<evidence type="ECO:0000313" key="11">
    <source>
        <dbReference type="Proteomes" id="UP000756132"/>
    </source>
</evidence>
<name>A0A9Q8P6W8_PASFU</name>
<feature type="transmembrane region" description="Helical" evidence="8">
    <location>
        <begin position="83"/>
        <end position="106"/>
    </location>
</feature>
<comment type="subcellular location">
    <subcellularLocation>
        <location evidence="2">Endoplasmic reticulum membrane</location>
        <topology evidence="2">Multi-pass membrane protein</topology>
    </subcellularLocation>
</comment>
<reference evidence="10" key="2">
    <citation type="journal article" date="2022" name="Microb. Genom.">
        <title>A chromosome-scale genome assembly of the tomato pathogen Cladosporium fulvum reveals a compartmentalized genome architecture and the presence of a dispensable chromosome.</title>
        <authorList>
            <person name="Zaccaron A.Z."/>
            <person name="Chen L.H."/>
            <person name="Samaras A."/>
            <person name="Stergiopoulos I."/>
        </authorList>
    </citation>
    <scope>NUCLEOTIDE SEQUENCE</scope>
    <source>
        <strain evidence="10">Race5_Kim</strain>
    </source>
</reference>
<keyword evidence="7 8" id="KW-0472">Membrane</keyword>
<proteinExistence type="inferred from homology"/>
<sequence>MAEGERDLEKGVSIELSHEEARPFLLGTEDDDAATRAVDKEPLVSKTGLSRRFWFCAIVNTVSTVSIVFVNKRIFEDAKLRHAQVTFAAFHFAITYALLLALSMPQLGLFETKSVDKWTILPLALAMIFNVVLPNASLAYSSIQFYQIARVLITPCIVMLNYVLYRLTISRQAAMTLAPICIGVAVVSYFDTRPSADSRSTSLLGVFFALSGVLVSSIYSIWIGRYHNFLEVSSWQLLMNQAPVCVLVMLYIIPFSDDVTVLRSMAISLPSWMLIILSGVFACLINLTHYFIVNEAGAVSASVVGHCKTCIIIVVGWVVSRKPVRDGSMLGIVLAIGGAIAYTYVKERPVRKMAKELPR</sequence>
<feature type="transmembrane region" description="Helical" evidence="8">
    <location>
        <begin position="298"/>
        <end position="320"/>
    </location>
</feature>
<feature type="transmembrane region" description="Helical" evidence="8">
    <location>
        <begin position="173"/>
        <end position="190"/>
    </location>
</feature>
<feature type="transmembrane region" description="Helical" evidence="8">
    <location>
        <begin position="235"/>
        <end position="253"/>
    </location>
</feature>
<feature type="transmembrane region" description="Helical" evidence="8">
    <location>
        <begin position="327"/>
        <end position="345"/>
    </location>
</feature>
<feature type="transmembrane region" description="Helical" evidence="8">
    <location>
        <begin position="202"/>
        <end position="223"/>
    </location>
</feature>
<evidence type="ECO:0000313" key="10">
    <source>
        <dbReference type="EMBL" id="UJO15463.1"/>
    </source>
</evidence>
<evidence type="ECO:0000256" key="1">
    <source>
        <dbReference type="ARBA" id="ARBA00003420"/>
    </source>
</evidence>
<dbReference type="PANTHER" id="PTHR11132">
    <property type="entry name" value="SOLUTE CARRIER FAMILY 35"/>
    <property type="match status" value="1"/>
</dbReference>
<feature type="transmembrane region" description="Helical" evidence="8">
    <location>
        <begin position="148"/>
        <end position="167"/>
    </location>
</feature>
<keyword evidence="11" id="KW-1185">Reference proteome</keyword>
<keyword evidence="6 8" id="KW-1133">Transmembrane helix</keyword>
<evidence type="ECO:0000259" key="9">
    <source>
        <dbReference type="Pfam" id="PF03151"/>
    </source>
</evidence>
<comment type="similarity">
    <text evidence="3">Belongs to the TPT transporter family. SLC35D subfamily.</text>
</comment>
<keyword evidence="5 8" id="KW-0812">Transmembrane</keyword>
<dbReference type="Proteomes" id="UP000756132">
    <property type="component" value="Chromosome 3"/>
</dbReference>
<feature type="transmembrane region" description="Helical" evidence="8">
    <location>
        <begin position="52"/>
        <end position="71"/>
    </location>
</feature>
<evidence type="ECO:0000256" key="5">
    <source>
        <dbReference type="ARBA" id="ARBA00022692"/>
    </source>
</evidence>
<dbReference type="GO" id="GO:0005789">
    <property type="term" value="C:endoplasmic reticulum membrane"/>
    <property type="evidence" value="ECO:0007669"/>
    <property type="project" value="UniProtKB-SubCell"/>
</dbReference>
<evidence type="ECO:0000256" key="6">
    <source>
        <dbReference type="ARBA" id="ARBA00022989"/>
    </source>
</evidence>
<comment type="function">
    <text evidence="1">Involved in the import of GDP-mannose from the cytoplasm into the Golgi lumen.</text>
</comment>
<dbReference type="KEGG" id="ffu:CLAFUR5_08510"/>